<keyword evidence="4" id="KW-1185">Reference proteome</keyword>
<name>A0ABX0F3X5_9BACL</name>
<dbReference type="EMBL" id="JAAFGS010000001">
    <property type="protein sequence ID" value="NGZ74599.1"/>
    <property type="molecule type" value="Genomic_DNA"/>
</dbReference>
<proteinExistence type="predicted"/>
<accession>A0ABX0F3X5</accession>
<dbReference type="InterPro" id="IPR002372">
    <property type="entry name" value="PQQ_rpt_dom"/>
</dbReference>
<evidence type="ECO:0000259" key="2">
    <source>
        <dbReference type="Pfam" id="PF13360"/>
    </source>
</evidence>
<dbReference type="InterPro" id="IPR018391">
    <property type="entry name" value="PQQ_b-propeller_rpt"/>
</dbReference>
<sequence length="399" mass="42594">MNRNILRSSRTNRRLAALTAALLLTAPFGAYAGTSPAAAASSAPVAESTAATRLSQPAWSKTAERIQAVAHGNTIYYQSGSMLTAADAKTGKTKWTYSARLAAPVQTLNNSLYAVTKKGVIVKLDARSGKALWTKKAPGKPSKSSDEYSPESFRLSGTTLYLADSKGLTQISAATGKQTRSFPKFTGFIRDIRGGMVFSLSVESGAYLREILQAYDGKGGKKIWEAQGDHNGILGYRGKYLYSRNIPLSLDQGHAAVIDKIDAKTGKIAESFEYVPVDFMGGMSAQFLVMSDGFFYFVQQGANSDKLQRIPVDAPSETKPETLIEAGKPIVNLAVQGNRIALLTNDGILSVFDKDTGNLRVSVKTKATGDSSLLLQDDKAFIQSAAGLSCIPIPLGGNN</sequence>
<evidence type="ECO:0000313" key="4">
    <source>
        <dbReference type="Proteomes" id="UP000800303"/>
    </source>
</evidence>
<dbReference type="PANTHER" id="PTHR34512:SF30">
    <property type="entry name" value="OUTER MEMBRANE PROTEIN ASSEMBLY FACTOR BAMB"/>
    <property type="match status" value="1"/>
</dbReference>
<dbReference type="InterPro" id="IPR015943">
    <property type="entry name" value="WD40/YVTN_repeat-like_dom_sf"/>
</dbReference>
<dbReference type="Proteomes" id="UP000800303">
    <property type="component" value="Unassembled WGS sequence"/>
</dbReference>
<evidence type="ECO:0000313" key="3">
    <source>
        <dbReference type="EMBL" id="NGZ74599.1"/>
    </source>
</evidence>
<comment type="caution">
    <text evidence="3">The sequence shown here is derived from an EMBL/GenBank/DDBJ whole genome shotgun (WGS) entry which is preliminary data.</text>
</comment>
<protein>
    <submittedName>
        <fullName evidence="3">PQQ-binding-like beta-propeller repeat protein</fullName>
    </submittedName>
</protein>
<dbReference type="SUPFAM" id="SSF50998">
    <property type="entry name" value="Quinoprotein alcohol dehydrogenase-like"/>
    <property type="match status" value="1"/>
</dbReference>
<feature type="domain" description="Pyrrolo-quinoline quinone repeat" evidence="2">
    <location>
        <begin position="56"/>
        <end position="179"/>
    </location>
</feature>
<dbReference type="RefSeq" id="WP_166272854.1">
    <property type="nucleotide sequence ID" value="NZ_JAAFGS010000001.1"/>
</dbReference>
<dbReference type="Pfam" id="PF13360">
    <property type="entry name" value="PQQ_2"/>
    <property type="match status" value="1"/>
</dbReference>
<dbReference type="InterPro" id="IPR011047">
    <property type="entry name" value="Quinoprotein_ADH-like_sf"/>
</dbReference>
<organism evidence="3 4">
    <name type="scientific">Saccharibacillus alkalitolerans</name>
    <dbReference type="NCBI Taxonomy" id="2705290"/>
    <lineage>
        <taxon>Bacteria</taxon>
        <taxon>Bacillati</taxon>
        <taxon>Bacillota</taxon>
        <taxon>Bacilli</taxon>
        <taxon>Bacillales</taxon>
        <taxon>Paenibacillaceae</taxon>
        <taxon>Saccharibacillus</taxon>
    </lineage>
</organism>
<keyword evidence="1" id="KW-0732">Signal</keyword>
<feature type="chain" id="PRO_5045578389" evidence="1">
    <location>
        <begin position="33"/>
        <end position="399"/>
    </location>
</feature>
<evidence type="ECO:0000256" key="1">
    <source>
        <dbReference type="SAM" id="SignalP"/>
    </source>
</evidence>
<dbReference type="SMART" id="SM00564">
    <property type="entry name" value="PQQ"/>
    <property type="match status" value="4"/>
</dbReference>
<dbReference type="Gene3D" id="2.130.10.10">
    <property type="entry name" value="YVTN repeat-like/Quinoprotein amine dehydrogenase"/>
    <property type="match status" value="1"/>
</dbReference>
<gene>
    <name evidence="3" type="ORF">GYN08_04655</name>
</gene>
<reference evidence="3 4" key="1">
    <citation type="submission" date="2020-01" db="EMBL/GenBank/DDBJ databases">
        <title>Polyphasic characterisation and genomic insights into a novel alkali tolerant bacterium VR-M41.</title>
        <authorList>
            <person name="Vemuluri V.R."/>
        </authorList>
    </citation>
    <scope>NUCLEOTIDE SEQUENCE [LARGE SCALE GENOMIC DNA]</scope>
    <source>
        <strain evidence="3 4">VR-M41</strain>
    </source>
</reference>
<feature type="signal peptide" evidence="1">
    <location>
        <begin position="1"/>
        <end position="32"/>
    </location>
</feature>
<dbReference type="PANTHER" id="PTHR34512">
    <property type="entry name" value="CELL SURFACE PROTEIN"/>
    <property type="match status" value="1"/>
</dbReference>